<dbReference type="PANTHER" id="PTHR45753:SF6">
    <property type="entry name" value="ASPARTATE CARBAMOYLTRANSFERASE"/>
    <property type="match status" value="1"/>
</dbReference>
<dbReference type="SUPFAM" id="SSF53671">
    <property type="entry name" value="Aspartate/ornithine carbamoyltransferase"/>
    <property type="match status" value="1"/>
</dbReference>
<evidence type="ECO:0000256" key="2">
    <source>
        <dbReference type="ARBA" id="ARBA00008896"/>
    </source>
</evidence>
<organism evidence="8 9">
    <name type="scientific">Bacillus cereus</name>
    <dbReference type="NCBI Taxonomy" id="1396"/>
    <lineage>
        <taxon>Bacteria</taxon>
        <taxon>Bacillati</taxon>
        <taxon>Bacillota</taxon>
        <taxon>Bacilli</taxon>
        <taxon>Bacillales</taxon>
        <taxon>Bacillaceae</taxon>
        <taxon>Bacillus</taxon>
        <taxon>Bacillus cereus group</taxon>
    </lineage>
</organism>
<dbReference type="EC" id="2.1.3.2" evidence="7"/>
<feature type="binding site" evidence="7">
    <location>
        <position position="165"/>
    </location>
    <ligand>
        <name>L-aspartate</name>
        <dbReference type="ChEBI" id="CHEBI:29991"/>
    </ligand>
</feature>
<comment type="subunit">
    <text evidence="7">Heterododecamer (2C3:3R2) of six catalytic PyrB chains organized as two trimers (C3), and six regulatory PyrI chains organized as three dimers (R2).</text>
</comment>
<dbReference type="AlphaFoldDB" id="A0A151V2V9"/>
<evidence type="ECO:0000256" key="6">
    <source>
        <dbReference type="ARBA" id="ARBA00048859"/>
    </source>
</evidence>
<dbReference type="HAMAP" id="MF_00001">
    <property type="entry name" value="Asp_carb_tr"/>
    <property type="match status" value="1"/>
</dbReference>
<dbReference type="InterPro" id="IPR002082">
    <property type="entry name" value="Asp_carbamoyltransf"/>
</dbReference>
<feature type="binding site" evidence="7">
    <location>
        <position position="222"/>
    </location>
    <ligand>
        <name>L-aspartate</name>
        <dbReference type="ChEBI" id="CHEBI:29991"/>
    </ligand>
</feature>
<dbReference type="InterPro" id="IPR006130">
    <property type="entry name" value="Asp/Orn_carbamoylTrfase"/>
</dbReference>
<comment type="function">
    <text evidence="5 7">Catalyzes the condensation of carbamoyl phosphate and aspartate to form carbamoyl aspartate and inorganic phosphate, the committed step in the de novo pyrimidine nucleotide biosynthesis pathway.</text>
</comment>
<comment type="similarity">
    <text evidence="2 7">Belongs to the aspartate/ornithine carbamoyltransferase superfamily. ATCase family.</text>
</comment>
<reference evidence="8 9" key="1">
    <citation type="submission" date="2016-11" db="EMBL/GenBank/DDBJ databases">
        <title>Identification of Bacillus cereus isolated from egg-white.</title>
        <authorList>
            <person name="Soni A."/>
            <person name="Oey I."/>
            <person name="Silcock P."/>
            <person name="Bremer P."/>
        </authorList>
    </citation>
    <scope>NUCLEOTIDE SEQUENCE [LARGE SCALE GENOMIC DNA]</scope>
    <source>
        <strain evidence="8 9">NZAS03</strain>
    </source>
</reference>
<feature type="binding site" evidence="7">
    <location>
        <position position="135"/>
    </location>
    <ligand>
        <name>carbamoyl phosphate</name>
        <dbReference type="ChEBI" id="CHEBI:58228"/>
    </ligand>
</feature>
<dbReference type="GO" id="GO:0016597">
    <property type="term" value="F:amino acid binding"/>
    <property type="evidence" value="ECO:0007669"/>
    <property type="project" value="InterPro"/>
</dbReference>
<evidence type="ECO:0000313" key="8">
    <source>
        <dbReference type="EMBL" id="OKA32545.1"/>
    </source>
</evidence>
<evidence type="ECO:0000256" key="3">
    <source>
        <dbReference type="ARBA" id="ARBA00022679"/>
    </source>
</evidence>
<dbReference type="GO" id="GO:0044205">
    <property type="term" value="P:'de novo' UMP biosynthetic process"/>
    <property type="evidence" value="ECO:0007669"/>
    <property type="project" value="UniProtKB-UniRule"/>
</dbReference>
<dbReference type="EMBL" id="MPON01000020">
    <property type="protein sequence ID" value="OKA32545.1"/>
    <property type="molecule type" value="Genomic_DNA"/>
</dbReference>
<evidence type="ECO:0000256" key="5">
    <source>
        <dbReference type="ARBA" id="ARBA00043884"/>
    </source>
</evidence>
<dbReference type="GO" id="GO:0004070">
    <property type="term" value="F:aspartate carbamoyltransferase activity"/>
    <property type="evidence" value="ECO:0007669"/>
    <property type="project" value="UniProtKB-UniRule"/>
</dbReference>
<keyword evidence="3 7" id="KW-0808">Transferase</keyword>
<dbReference type="RefSeq" id="WP_000083389.1">
    <property type="nucleotide sequence ID" value="NZ_CAKJVO010000022.1"/>
</dbReference>
<dbReference type="InterPro" id="IPR006132">
    <property type="entry name" value="Asp/Orn_carbamoyltranf_P-bd"/>
</dbReference>
<comment type="caution">
    <text evidence="8">The sequence shown here is derived from an EMBL/GenBank/DDBJ whole genome shotgun (WGS) entry which is preliminary data.</text>
</comment>
<dbReference type="Pfam" id="PF02729">
    <property type="entry name" value="OTCace_N"/>
    <property type="match status" value="1"/>
</dbReference>
<gene>
    <name evidence="7" type="primary">pyrB</name>
    <name evidence="8" type="ORF">BJR07_27800</name>
</gene>
<evidence type="ECO:0000256" key="1">
    <source>
        <dbReference type="ARBA" id="ARBA00004852"/>
    </source>
</evidence>
<dbReference type="InterPro" id="IPR006131">
    <property type="entry name" value="Asp_carbamoyltransf_Asp/Orn-bd"/>
</dbReference>
<dbReference type="PATRIC" id="fig|1396.435.peg.5240"/>
<feature type="binding site" evidence="7">
    <location>
        <position position="54"/>
    </location>
    <ligand>
        <name>carbamoyl phosphate</name>
        <dbReference type="ChEBI" id="CHEBI:58228"/>
    </ligand>
</feature>
<dbReference type="GO" id="GO:0006207">
    <property type="term" value="P:'de novo' pyrimidine nucleobase biosynthetic process"/>
    <property type="evidence" value="ECO:0007669"/>
    <property type="project" value="InterPro"/>
</dbReference>
<dbReference type="Gene3D" id="3.40.50.1370">
    <property type="entry name" value="Aspartate/ornithine carbamoyltransferase"/>
    <property type="match status" value="2"/>
</dbReference>
<dbReference type="PANTHER" id="PTHR45753">
    <property type="entry name" value="ORNITHINE CARBAMOYLTRANSFERASE, MITOCHONDRIAL"/>
    <property type="match status" value="1"/>
</dbReference>
<feature type="binding site" evidence="7">
    <location>
        <position position="258"/>
    </location>
    <ligand>
        <name>carbamoyl phosphate</name>
        <dbReference type="ChEBI" id="CHEBI:58228"/>
    </ligand>
</feature>
<dbReference type="Proteomes" id="UP000186535">
    <property type="component" value="Unassembled WGS sequence"/>
</dbReference>
<proteinExistence type="inferred from homology"/>
<evidence type="ECO:0000256" key="7">
    <source>
        <dbReference type="HAMAP-Rule" id="MF_00001"/>
    </source>
</evidence>
<dbReference type="GO" id="GO:0006520">
    <property type="term" value="P:amino acid metabolic process"/>
    <property type="evidence" value="ECO:0007669"/>
    <property type="project" value="InterPro"/>
</dbReference>
<dbReference type="FunFam" id="3.40.50.1370:FF:000002">
    <property type="entry name" value="Aspartate carbamoyltransferase 2"/>
    <property type="match status" value="1"/>
</dbReference>
<dbReference type="PROSITE" id="PS00097">
    <property type="entry name" value="CARBAMOYLTRANSFERASE"/>
    <property type="match status" value="1"/>
</dbReference>
<evidence type="ECO:0000313" key="9">
    <source>
        <dbReference type="Proteomes" id="UP000186535"/>
    </source>
</evidence>
<protein>
    <recommendedName>
        <fullName evidence="7">Aspartate carbamoyltransferase</fullName>
        <ecNumber evidence="7">2.1.3.2</ecNumber>
    </recommendedName>
    <alternativeName>
        <fullName evidence="7">Aspartate transcarbamylase</fullName>
        <shortName evidence="7">ATCase</shortName>
    </alternativeName>
</protein>
<dbReference type="NCBIfam" id="TIGR00670">
    <property type="entry name" value="asp_carb_tr"/>
    <property type="match status" value="1"/>
</dbReference>
<comment type="pathway">
    <text evidence="1 7">Pyrimidine metabolism; UMP biosynthesis via de novo pathway; (S)-dihydroorotate from bicarbonate: step 2/3.</text>
</comment>
<dbReference type="PRINTS" id="PR00101">
    <property type="entry name" value="ATCASE"/>
</dbReference>
<comment type="catalytic activity">
    <reaction evidence="6 7">
        <text>carbamoyl phosphate + L-aspartate = N-carbamoyl-L-aspartate + phosphate + H(+)</text>
        <dbReference type="Rhea" id="RHEA:20013"/>
        <dbReference type="ChEBI" id="CHEBI:15378"/>
        <dbReference type="ChEBI" id="CHEBI:29991"/>
        <dbReference type="ChEBI" id="CHEBI:32814"/>
        <dbReference type="ChEBI" id="CHEBI:43474"/>
        <dbReference type="ChEBI" id="CHEBI:58228"/>
        <dbReference type="EC" id="2.1.3.2"/>
    </reaction>
</comment>
<dbReference type="PRINTS" id="PR00100">
    <property type="entry name" value="AOTCASE"/>
</dbReference>
<feature type="binding site" evidence="7">
    <location>
        <position position="132"/>
    </location>
    <ligand>
        <name>carbamoyl phosphate</name>
        <dbReference type="ChEBI" id="CHEBI:58228"/>
    </ligand>
</feature>
<evidence type="ECO:0000256" key="4">
    <source>
        <dbReference type="ARBA" id="ARBA00022975"/>
    </source>
</evidence>
<keyword evidence="4 7" id="KW-0665">Pyrimidine biosynthesis</keyword>
<sequence length="298" mass="33242">MSQSIRHLLSMDDLSESDIQWIFEKAEHYKKNNRSNLSLKGQIVGLLFYEPSTRTYQSFSSAAQRLGGGVIGFGDPTSSSAAKGETLSDTIQVMQTFADLLVVRHPTNGALKPLREIAQVPIINGGDGSNEHPTQTLYDLFTINEIFGKIDNLTIGFVGDLKYGRTVHSLTRALLRYNCKLYWIAPDRFQPDVLDSHLSGHVEKVSEIDEVISELDVLYVSRPQRERWSSDEQGSDLPIIDNEVLRQAKSSLAVMHALPRVNEIALEVDSNPRAKYFQQVSNAVPVRMAILDLIGGNK</sequence>
<feature type="binding site" evidence="7">
    <location>
        <position position="83"/>
    </location>
    <ligand>
        <name>L-aspartate</name>
        <dbReference type="ChEBI" id="CHEBI:29991"/>
    </ligand>
</feature>
<dbReference type="InterPro" id="IPR036901">
    <property type="entry name" value="Asp/Orn_carbamoylTrfase_sf"/>
</dbReference>
<dbReference type="UniPathway" id="UPA00070">
    <property type="reaction ID" value="UER00116"/>
</dbReference>
<dbReference type="Pfam" id="PF00185">
    <property type="entry name" value="OTCace"/>
    <property type="match status" value="1"/>
</dbReference>
<accession>A0A151V2V9</accession>
<feature type="binding site" evidence="7">
    <location>
        <position position="259"/>
    </location>
    <ligand>
        <name>carbamoyl phosphate</name>
        <dbReference type="ChEBI" id="CHEBI:58228"/>
    </ligand>
</feature>
<name>A0A151V2V9_BACCE</name>
<dbReference type="NCBIfam" id="NF002032">
    <property type="entry name" value="PRK00856.1"/>
    <property type="match status" value="1"/>
</dbReference>
<feature type="binding site" evidence="7">
    <location>
        <position position="55"/>
    </location>
    <ligand>
        <name>carbamoyl phosphate</name>
        <dbReference type="ChEBI" id="CHEBI:58228"/>
    </ligand>
</feature>
<feature type="binding site" evidence="7">
    <location>
        <position position="104"/>
    </location>
    <ligand>
        <name>carbamoyl phosphate</name>
        <dbReference type="ChEBI" id="CHEBI:58228"/>
    </ligand>
</feature>